<reference evidence="1 2" key="2">
    <citation type="journal article" date="2021" name="Microorganisms">
        <title>The Ever-Expanding Pseudomonas Genus: Description of 43 New Species and Partition of the Pseudomonas putida Group.</title>
        <authorList>
            <person name="Girard L."/>
            <person name="Lood C."/>
            <person name="Hofte M."/>
            <person name="Vandamme P."/>
            <person name="Rokni-Zadeh H."/>
            <person name="van Noort V."/>
            <person name="Lavigne R."/>
            <person name="De Mot R."/>
        </authorList>
    </citation>
    <scope>NUCLEOTIDE SEQUENCE [LARGE SCALE GENOMIC DNA]</scope>
    <source>
        <strain evidence="1 2">RW8P3</strain>
    </source>
</reference>
<sequence>MHNIEVPEKYKLYYDESNNMRVFSLREGKYNIDSDPNQKISPIFVLAGIALKEHQSDLDFVALQESLRLDKSAEELKFKSIVALKAGFTPYQALKFTLGNRRVQNILSWLVEHNVSIHVFSINTAFWSSLDIVEDLLCFDASMEETLSQHYYKDCLYKLIKNDKVGFINLLNEFGYPKIEKPKAVPFLKALHDFNRDAWVKLVPKDLKDADPNGLCADLMRLGLFMYKRLELNADELEFTLVYGNDEKYLIGDFSNFYVNRISTFPASEHILDEEDKVKPLIDSVFAAMEKSDTYDYDFIKSNESLPIQVADCVAGIFRVLLAYLEDSSLEDVKLFLKGLNPMEQKTFVKLKSLLEGSIEECGMLFHTVMVPADIEKYEVLFADQLVRHGPNGFV</sequence>
<accession>A0A9E6PGS9</accession>
<proteinExistence type="predicted"/>
<reference evidence="1 2" key="1">
    <citation type="journal article" date="2020" name="Microorganisms">
        <title>Reliable Identification of Environmental Pseudomonas Isolates Using the rpoD Gene.</title>
        <authorList>
            <consortium name="The Broad Institute Genome Sequencing Platform"/>
            <person name="Girard L."/>
            <person name="Lood C."/>
            <person name="Rokni-Zadeh H."/>
            <person name="van Noort V."/>
            <person name="Lavigne R."/>
            <person name="De Mot R."/>
        </authorList>
    </citation>
    <scope>NUCLEOTIDE SEQUENCE [LARGE SCALE GENOMIC DNA]</scope>
    <source>
        <strain evidence="1 2">RW8P3</strain>
    </source>
</reference>
<evidence type="ECO:0000313" key="2">
    <source>
        <dbReference type="Proteomes" id="UP000634530"/>
    </source>
</evidence>
<dbReference type="RefSeq" id="WP_186679201.1">
    <property type="nucleotide sequence ID" value="NZ_CP077093.1"/>
</dbReference>
<gene>
    <name evidence="1" type="ORF">HU752_019435</name>
</gene>
<dbReference type="AlphaFoldDB" id="A0A9E6PGS9"/>
<keyword evidence="2" id="KW-1185">Reference proteome</keyword>
<dbReference type="EMBL" id="CP077093">
    <property type="protein sequence ID" value="QXI26132.1"/>
    <property type="molecule type" value="Genomic_DNA"/>
</dbReference>
<dbReference type="Pfam" id="PF12686">
    <property type="entry name" value="DUF3800"/>
    <property type="match status" value="1"/>
</dbReference>
<dbReference type="KEGG" id="pvw:HU752_019435"/>
<protein>
    <submittedName>
        <fullName evidence="1">DUF3800 domain-containing protein</fullName>
    </submittedName>
</protein>
<organism evidence="1 2">
    <name type="scientific">Pseudomonas vanderleydeniana</name>
    <dbReference type="NCBI Taxonomy" id="2745495"/>
    <lineage>
        <taxon>Bacteria</taxon>
        <taxon>Pseudomonadati</taxon>
        <taxon>Pseudomonadota</taxon>
        <taxon>Gammaproteobacteria</taxon>
        <taxon>Pseudomonadales</taxon>
        <taxon>Pseudomonadaceae</taxon>
        <taxon>Pseudomonas</taxon>
    </lineage>
</organism>
<name>A0A9E6PGS9_9PSED</name>
<evidence type="ECO:0000313" key="1">
    <source>
        <dbReference type="EMBL" id="QXI26132.1"/>
    </source>
</evidence>
<dbReference type="InterPro" id="IPR024524">
    <property type="entry name" value="DUF3800"/>
</dbReference>
<dbReference type="Proteomes" id="UP000634530">
    <property type="component" value="Chromosome"/>
</dbReference>